<evidence type="ECO:0000256" key="1">
    <source>
        <dbReference type="ARBA" id="ARBA00006484"/>
    </source>
</evidence>
<dbReference type="PANTHER" id="PTHR43618:SF4">
    <property type="entry name" value="SHORT CHAIN DEHYDROGENASE_REDUCTASE FAMILY (AFU_ORTHOLOGUE AFUA_7G04540)"/>
    <property type="match status" value="1"/>
</dbReference>
<accession>A0AAW0DVE6</accession>
<name>A0AAW0DVE6_9AGAR</name>
<sequence length="221" mass="24172">MSDLDDLKISNLVNLTGRIALITGGGTGIGLMIAKGFAANGVKVYITGRREEVLHQVHLQYPNIQPLRMDVTNKEEIANAVKVIEEEDGKLDILVNKYISSLSYTLLAKEYPDSAGDVGPFYSLSESAGGVMNSMPYALAQDKDCDQWSNSHFFNQYDFEHWANVFNLNTTAPFFVTMAFLDLLKKGAASRKVMSSVIMISSVAGGKAKITYNIVGFISIA</sequence>
<evidence type="ECO:0000313" key="4">
    <source>
        <dbReference type="EMBL" id="KAK7054488.1"/>
    </source>
</evidence>
<protein>
    <submittedName>
        <fullName evidence="4">Uncharacterized protein</fullName>
    </submittedName>
</protein>
<dbReference type="Gene3D" id="3.40.50.720">
    <property type="entry name" value="NAD(P)-binding Rossmann-like Domain"/>
    <property type="match status" value="1"/>
</dbReference>
<dbReference type="AlphaFoldDB" id="A0AAW0DVE6"/>
<reference evidence="4 5" key="1">
    <citation type="submission" date="2024-01" db="EMBL/GenBank/DDBJ databases">
        <title>A draft genome for a cacao thread blight-causing isolate of Paramarasmius palmivorus.</title>
        <authorList>
            <person name="Baruah I.K."/>
            <person name="Bukari Y."/>
            <person name="Amoako-Attah I."/>
            <person name="Meinhardt L.W."/>
            <person name="Bailey B.A."/>
            <person name="Cohen S.P."/>
        </authorList>
    </citation>
    <scope>NUCLEOTIDE SEQUENCE [LARGE SCALE GENOMIC DNA]</scope>
    <source>
        <strain evidence="4 5">GH-12</strain>
    </source>
</reference>
<dbReference type="PRINTS" id="PR00081">
    <property type="entry name" value="GDHRDH"/>
</dbReference>
<dbReference type="CDD" id="cd05233">
    <property type="entry name" value="SDR_c"/>
    <property type="match status" value="1"/>
</dbReference>
<keyword evidence="3" id="KW-0560">Oxidoreductase</keyword>
<dbReference type="GO" id="GO:0016491">
    <property type="term" value="F:oxidoreductase activity"/>
    <property type="evidence" value="ECO:0007669"/>
    <property type="project" value="UniProtKB-KW"/>
</dbReference>
<evidence type="ECO:0000256" key="3">
    <source>
        <dbReference type="ARBA" id="ARBA00023002"/>
    </source>
</evidence>
<keyword evidence="5" id="KW-1185">Reference proteome</keyword>
<dbReference type="InterPro" id="IPR052178">
    <property type="entry name" value="Sec_Metab_Biosynth_SDR"/>
</dbReference>
<comment type="similarity">
    <text evidence="1">Belongs to the short-chain dehydrogenases/reductases (SDR) family.</text>
</comment>
<dbReference type="InterPro" id="IPR002347">
    <property type="entry name" value="SDR_fam"/>
</dbReference>
<dbReference type="InterPro" id="IPR036291">
    <property type="entry name" value="NAD(P)-bd_dom_sf"/>
</dbReference>
<gene>
    <name evidence="4" type="ORF">VNI00_003686</name>
</gene>
<keyword evidence="2" id="KW-0521">NADP</keyword>
<comment type="caution">
    <text evidence="4">The sequence shown here is derived from an EMBL/GenBank/DDBJ whole genome shotgun (WGS) entry which is preliminary data.</text>
</comment>
<dbReference type="EMBL" id="JAYKXP010000009">
    <property type="protein sequence ID" value="KAK7054488.1"/>
    <property type="molecule type" value="Genomic_DNA"/>
</dbReference>
<evidence type="ECO:0000313" key="5">
    <source>
        <dbReference type="Proteomes" id="UP001383192"/>
    </source>
</evidence>
<dbReference type="PANTHER" id="PTHR43618">
    <property type="entry name" value="7-ALPHA-HYDROXYSTEROID DEHYDROGENASE"/>
    <property type="match status" value="1"/>
</dbReference>
<organism evidence="4 5">
    <name type="scientific">Paramarasmius palmivorus</name>
    <dbReference type="NCBI Taxonomy" id="297713"/>
    <lineage>
        <taxon>Eukaryota</taxon>
        <taxon>Fungi</taxon>
        <taxon>Dikarya</taxon>
        <taxon>Basidiomycota</taxon>
        <taxon>Agaricomycotina</taxon>
        <taxon>Agaricomycetes</taxon>
        <taxon>Agaricomycetidae</taxon>
        <taxon>Agaricales</taxon>
        <taxon>Marasmiineae</taxon>
        <taxon>Marasmiaceae</taxon>
        <taxon>Paramarasmius</taxon>
    </lineage>
</organism>
<dbReference type="Proteomes" id="UP001383192">
    <property type="component" value="Unassembled WGS sequence"/>
</dbReference>
<proteinExistence type="inferred from homology"/>
<evidence type="ECO:0000256" key="2">
    <source>
        <dbReference type="ARBA" id="ARBA00022857"/>
    </source>
</evidence>
<dbReference type="Pfam" id="PF00106">
    <property type="entry name" value="adh_short"/>
    <property type="match status" value="1"/>
</dbReference>
<dbReference type="SUPFAM" id="SSF51735">
    <property type="entry name" value="NAD(P)-binding Rossmann-fold domains"/>
    <property type="match status" value="1"/>
</dbReference>